<feature type="domain" description="Ketoreductase" evidence="3">
    <location>
        <begin position="8"/>
        <end position="187"/>
    </location>
</feature>
<gene>
    <name evidence="4" type="ORF">GIS00_14285</name>
</gene>
<comment type="caution">
    <text evidence="4">The sequence shown here is derived from an EMBL/GenBank/DDBJ whole genome shotgun (WGS) entry which is preliminary data.</text>
</comment>
<evidence type="ECO:0000256" key="1">
    <source>
        <dbReference type="ARBA" id="ARBA00006484"/>
    </source>
</evidence>
<evidence type="ECO:0000313" key="5">
    <source>
        <dbReference type="Proteomes" id="UP000460221"/>
    </source>
</evidence>
<dbReference type="SUPFAM" id="SSF51735">
    <property type="entry name" value="NAD(P)-binding Rossmann-fold domains"/>
    <property type="match status" value="1"/>
</dbReference>
<dbReference type="InterPro" id="IPR002347">
    <property type="entry name" value="SDR_fam"/>
</dbReference>
<dbReference type="EC" id="1.1.1.47" evidence="4"/>
<evidence type="ECO:0000313" key="4">
    <source>
        <dbReference type="EMBL" id="MTD15108.1"/>
    </source>
</evidence>
<dbReference type="PANTHER" id="PTHR42760:SF133">
    <property type="entry name" value="3-OXOACYL-[ACYL-CARRIER-PROTEIN] REDUCTASE"/>
    <property type="match status" value="1"/>
</dbReference>
<accession>A0A7K1FLX2</accession>
<dbReference type="AlphaFoldDB" id="A0A7K1FLX2"/>
<organism evidence="4 5">
    <name type="scientific">Nakamurella alba</name>
    <dbReference type="NCBI Taxonomy" id="2665158"/>
    <lineage>
        <taxon>Bacteria</taxon>
        <taxon>Bacillati</taxon>
        <taxon>Actinomycetota</taxon>
        <taxon>Actinomycetes</taxon>
        <taxon>Nakamurellales</taxon>
        <taxon>Nakamurellaceae</taxon>
        <taxon>Nakamurella</taxon>
    </lineage>
</organism>
<dbReference type="InterPro" id="IPR057326">
    <property type="entry name" value="KR_dom"/>
</dbReference>
<dbReference type="Pfam" id="PF13561">
    <property type="entry name" value="adh_short_C2"/>
    <property type="match status" value="1"/>
</dbReference>
<dbReference type="FunFam" id="3.40.50.720:FF:000084">
    <property type="entry name" value="Short-chain dehydrogenase reductase"/>
    <property type="match status" value="1"/>
</dbReference>
<comment type="similarity">
    <text evidence="1">Belongs to the short-chain dehydrogenases/reductases (SDR) family.</text>
</comment>
<dbReference type="PRINTS" id="PR00080">
    <property type="entry name" value="SDRFAMILY"/>
</dbReference>
<dbReference type="NCBIfam" id="NF005559">
    <property type="entry name" value="PRK07231.1"/>
    <property type="match status" value="1"/>
</dbReference>
<dbReference type="EMBL" id="WLYK01000005">
    <property type="protein sequence ID" value="MTD15108.1"/>
    <property type="molecule type" value="Genomic_DNA"/>
</dbReference>
<name>A0A7K1FLX2_9ACTN</name>
<dbReference type="PRINTS" id="PR00081">
    <property type="entry name" value="GDHRDH"/>
</dbReference>
<dbReference type="RefSeq" id="WP_154769069.1">
    <property type="nucleotide sequence ID" value="NZ_WLYK01000005.1"/>
</dbReference>
<evidence type="ECO:0000259" key="3">
    <source>
        <dbReference type="SMART" id="SM00822"/>
    </source>
</evidence>
<keyword evidence="5" id="KW-1185">Reference proteome</keyword>
<protein>
    <submittedName>
        <fullName evidence="4">Glucose 1-dehydrogenase</fullName>
        <ecNumber evidence="4">1.1.1.47</ecNumber>
    </submittedName>
</protein>
<dbReference type="GO" id="GO:0006633">
    <property type="term" value="P:fatty acid biosynthetic process"/>
    <property type="evidence" value="ECO:0007669"/>
    <property type="project" value="TreeGrafter"/>
</dbReference>
<dbReference type="Proteomes" id="UP000460221">
    <property type="component" value="Unassembled WGS sequence"/>
</dbReference>
<sequence length="250" mass="25302">MPPSQPAEAAFVTGGASGLGRAICERLAARGDLVVVADRDLAGAESTAAAIVAAGGSAEAVALDVSDADAVDRVVRAADAAHPLATVVNCAGIGRYTSVLDDDLSSFDLTFAINVRGSYQVLRTAAALMVPRGAGNVVNIASTSSFTASSSPMIAYDMSKAAVKMMTQAVARELGPTGIRVNGVAPGTMDTPLMRALTNDDGLDGLADSRIPLGRLGSTEEVAHAVAFLSSPEASYITGHVLVVDGGWLT</sequence>
<dbReference type="PANTHER" id="PTHR42760">
    <property type="entry name" value="SHORT-CHAIN DEHYDROGENASES/REDUCTASES FAMILY MEMBER"/>
    <property type="match status" value="1"/>
</dbReference>
<dbReference type="CDD" id="cd05233">
    <property type="entry name" value="SDR_c"/>
    <property type="match status" value="1"/>
</dbReference>
<reference evidence="4 5" key="1">
    <citation type="submission" date="2019-11" db="EMBL/GenBank/DDBJ databases">
        <authorList>
            <person name="Jiang L.-Q."/>
        </authorList>
    </citation>
    <scope>NUCLEOTIDE SEQUENCE [LARGE SCALE GENOMIC DNA]</scope>
    <source>
        <strain evidence="4 5">YIM 132087</strain>
    </source>
</reference>
<dbReference type="SMART" id="SM00822">
    <property type="entry name" value="PKS_KR"/>
    <property type="match status" value="1"/>
</dbReference>
<keyword evidence="2 4" id="KW-0560">Oxidoreductase</keyword>
<dbReference type="Gene3D" id="3.40.50.720">
    <property type="entry name" value="NAD(P)-binding Rossmann-like Domain"/>
    <property type="match status" value="1"/>
</dbReference>
<evidence type="ECO:0000256" key="2">
    <source>
        <dbReference type="ARBA" id="ARBA00023002"/>
    </source>
</evidence>
<dbReference type="GO" id="GO:0048038">
    <property type="term" value="F:quinone binding"/>
    <property type="evidence" value="ECO:0007669"/>
    <property type="project" value="TreeGrafter"/>
</dbReference>
<dbReference type="GO" id="GO:0047936">
    <property type="term" value="F:glucose 1-dehydrogenase [NAD(P)+] activity"/>
    <property type="evidence" value="ECO:0007669"/>
    <property type="project" value="UniProtKB-EC"/>
</dbReference>
<proteinExistence type="inferred from homology"/>
<dbReference type="InterPro" id="IPR036291">
    <property type="entry name" value="NAD(P)-bd_dom_sf"/>
</dbReference>